<keyword evidence="2" id="KW-1185">Reference proteome</keyword>
<proteinExistence type="predicted"/>
<dbReference type="EMBL" id="JADEXQ010000049">
    <property type="protein sequence ID" value="MBE9030971.1"/>
    <property type="molecule type" value="Genomic_DNA"/>
</dbReference>
<name>A0A928VQB8_9CYAN</name>
<accession>A0A928VQB8</accession>
<evidence type="ECO:0000313" key="2">
    <source>
        <dbReference type="Proteomes" id="UP000625316"/>
    </source>
</evidence>
<protein>
    <submittedName>
        <fullName evidence="1">Uncharacterized protein</fullName>
    </submittedName>
</protein>
<sequence>MSAVVEFQAQVKDGVIVIPEQYKSSLNQAQDVRVILVQQNSKPTNDADFLTELLENPVVMADFVPLTRDEMYER</sequence>
<reference evidence="1" key="1">
    <citation type="submission" date="2020-10" db="EMBL/GenBank/DDBJ databases">
        <authorList>
            <person name="Castelo-Branco R."/>
            <person name="Eusebio N."/>
            <person name="Adriana R."/>
            <person name="Vieira A."/>
            <person name="Brugerolle De Fraissinette N."/>
            <person name="Rezende De Castro R."/>
            <person name="Schneider M.P."/>
            <person name="Vasconcelos V."/>
            <person name="Leao P.N."/>
        </authorList>
    </citation>
    <scope>NUCLEOTIDE SEQUENCE</scope>
    <source>
        <strain evidence="1">LEGE 11480</strain>
    </source>
</reference>
<comment type="caution">
    <text evidence="1">The sequence shown here is derived from an EMBL/GenBank/DDBJ whole genome shotgun (WGS) entry which is preliminary data.</text>
</comment>
<evidence type="ECO:0000313" key="1">
    <source>
        <dbReference type="EMBL" id="MBE9030971.1"/>
    </source>
</evidence>
<organism evidence="1 2">
    <name type="scientific">Romeriopsis navalis LEGE 11480</name>
    <dbReference type="NCBI Taxonomy" id="2777977"/>
    <lineage>
        <taxon>Bacteria</taxon>
        <taxon>Bacillati</taxon>
        <taxon>Cyanobacteriota</taxon>
        <taxon>Cyanophyceae</taxon>
        <taxon>Leptolyngbyales</taxon>
        <taxon>Leptolyngbyaceae</taxon>
        <taxon>Romeriopsis</taxon>
        <taxon>Romeriopsis navalis</taxon>
    </lineage>
</organism>
<dbReference type="AlphaFoldDB" id="A0A928VQB8"/>
<gene>
    <name evidence="1" type="ORF">IQ266_14645</name>
</gene>
<dbReference type="RefSeq" id="WP_264325803.1">
    <property type="nucleotide sequence ID" value="NZ_JADEXQ010000049.1"/>
</dbReference>
<dbReference type="Proteomes" id="UP000625316">
    <property type="component" value="Unassembled WGS sequence"/>
</dbReference>